<protein>
    <submittedName>
        <fullName evidence="3">RelA/SpoT family protein</fullName>
    </submittedName>
</protein>
<dbReference type="CDD" id="cd01668">
    <property type="entry name" value="TGS_RSH"/>
    <property type="match status" value="1"/>
</dbReference>
<dbReference type="Gene3D" id="1.10.3210.10">
    <property type="entry name" value="Hypothetical protein af1432"/>
    <property type="match status" value="1"/>
</dbReference>
<evidence type="ECO:0000256" key="1">
    <source>
        <dbReference type="RuleBase" id="RU003847"/>
    </source>
</evidence>
<comment type="function">
    <text evidence="1">In eubacteria ppGpp (guanosine 3'-diphosphate 5'-diphosphate) is a mediator of the stringent response that coordinates a variety of cellular activities in response to changes in nutritional abundance.</text>
</comment>
<dbReference type="Gene3D" id="3.10.20.30">
    <property type="match status" value="1"/>
</dbReference>
<dbReference type="CDD" id="cd04876">
    <property type="entry name" value="ACT_RelA-SpoT"/>
    <property type="match status" value="1"/>
</dbReference>
<dbReference type="NCBIfam" id="TIGR00691">
    <property type="entry name" value="spoT_relA"/>
    <property type="match status" value="1"/>
</dbReference>
<accession>A0A2W2BB91</accession>
<dbReference type="GO" id="GO:0015969">
    <property type="term" value="P:guanosine tetraphosphate metabolic process"/>
    <property type="evidence" value="ECO:0007669"/>
    <property type="project" value="InterPro"/>
</dbReference>
<dbReference type="PANTHER" id="PTHR21262">
    <property type="entry name" value="GUANOSINE-3',5'-BIS DIPHOSPHATE 3'-PYROPHOSPHOHYDROLASE"/>
    <property type="match status" value="1"/>
</dbReference>
<dbReference type="SMART" id="SM00471">
    <property type="entry name" value="HDc"/>
    <property type="match status" value="1"/>
</dbReference>
<dbReference type="Pfam" id="PF13291">
    <property type="entry name" value="ACT_4"/>
    <property type="match status" value="1"/>
</dbReference>
<evidence type="ECO:0000259" key="2">
    <source>
        <dbReference type="PROSITE" id="PS51880"/>
    </source>
</evidence>
<dbReference type="InterPro" id="IPR043519">
    <property type="entry name" value="NT_sf"/>
</dbReference>
<dbReference type="InterPro" id="IPR033655">
    <property type="entry name" value="TGS_RelA/SpoT"/>
</dbReference>
<gene>
    <name evidence="3" type="ORF">DN068_20995</name>
</gene>
<reference evidence="3 4" key="1">
    <citation type="submission" date="2018-06" db="EMBL/GenBank/DDBJ databases">
        <title>Mucibacter soli gen. nov., sp. nov., a new member of the family Chitinophagaceae producing mucin.</title>
        <authorList>
            <person name="Kim M.-K."/>
            <person name="Park S."/>
            <person name="Kim T.-S."/>
            <person name="Joung Y."/>
            <person name="Han J.-H."/>
            <person name="Kim S.B."/>
        </authorList>
    </citation>
    <scope>NUCLEOTIDE SEQUENCE [LARGE SCALE GENOMIC DNA]</scope>
    <source>
        <strain evidence="3 4">R1-15</strain>
    </source>
</reference>
<proteinExistence type="inferred from homology"/>
<dbReference type="Proteomes" id="UP000248745">
    <property type="component" value="Unassembled WGS sequence"/>
</dbReference>
<dbReference type="Pfam" id="PF04607">
    <property type="entry name" value="RelA_SpoT"/>
    <property type="match status" value="1"/>
</dbReference>
<dbReference type="InterPro" id="IPR004811">
    <property type="entry name" value="RelA/Spo_fam"/>
</dbReference>
<dbReference type="FunFam" id="3.10.20.30:FF:000002">
    <property type="entry name" value="GTP pyrophosphokinase (RelA/SpoT)"/>
    <property type="match status" value="1"/>
</dbReference>
<dbReference type="SUPFAM" id="SSF81301">
    <property type="entry name" value="Nucleotidyltransferase"/>
    <property type="match status" value="1"/>
</dbReference>
<dbReference type="InterPro" id="IPR012676">
    <property type="entry name" value="TGS-like"/>
</dbReference>
<dbReference type="SMART" id="SM00954">
    <property type="entry name" value="RelA_SpoT"/>
    <property type="match status" value="1"/>
</dbReference>
<evidence type="ECO:0000313" key="3">
    <source>
        <dbReference type="EMBL" id="PZF70906.1"/>
    </source>
</evidence>
<evidence type="ECO:0000313" key="4">
    <source>
        <dbReference type="Proteomes" id="UP000248745"/>
    </source>
</evidence>
<comment type="similarity">
    <text evidence="1">Belongs to the relA/spoT family.</text>
</comment>
<dbReference type="InterPro" id="IPR002912">
    <property type="entry name" value="ACT_dom"/>
</dbReference>
<dbReference type="InterPro" id="IPR003607">
    <property type="entry name" value="HD/PDEase_dom"/>
</dbReference>
<organism evidence="3 4">
    <name type="scientific">Taibaiella soli</name>
    <dbReference type="NCBI Taxonomy" id="1649169"/>
    <lineage>
        <taxon>Bacteria</taxon>
        <taxon>Pseudomonadati</taxon>
        <taxon>Bacteroidota</taxon>
        <taxon>Chitinophagia</taxon>
        <taxon>Chitinophagales</taxon>
        <taxon>Chitinophagaceae</taxon>
        <taxon>Taibaiella</taxon>
    </lineage>
</organism>
<comment type="caution">
    <text evidence="3">The sequence shown here is derived from an EMBL/GenBank/DDBJ whole genome shotgun (WGS) entry which is preliminary data.</text>
</comment>
<dbReference type="InterPro" id="IPR012675">
    <property type="entry name" value="Beta-grasp_dom_sf"/>
</dbReference>
<dbReference type="AlphaFoldDB" id="A0A2W2BB91"/>
<dbReference type="SUPFAM" id="SSF81271">
    <property type="entry name" value="TGS-like"/>
    <property type="match status" value="1"/>
</dbReference>
<dbReference type="Pfam" id="PF13328">
    <property type="entry name" value="HD_4"/>
    <property type="match status" value="1"/>
</dbReference>
<dbReference type="Pfam" id="PF19296">
    <property type="entry name" value="RelA_AH_RIS"/>
    <property type="match status" value="1"/>
</dbReference>
<dbReference type="EMBL" id="QKTW01000028">
    <property type="protein sequence ID" value="PZF70906.1"/>
    <property type="molecule type" value="Genomic_DNA"/>
</dbReference>
<dbReference type="GO" id="GO:0005886">
    <property type="term" value="C:plasma membrane"/>
    <property type="evidence" value="ECO:0007669"/>
    <property type="project" value="TreeGrafter"/>
</dbReference>
<dbReference type="Gene3D" id="3.30.460.10">
    <property type="entry name" value="Beta Polymerase, domain 2"/>
    <property type="match status" value="1"/>
</dbReference>
<dbReference type="SUPFAM" id="SSF109604">
    <property type="entry name" value="HD-domain/PDEase-like"/>
    <property type="match status" value="1"/>
</dbReference>
<keyword evidence="4" id="KW-1185">Reference proteome</keyword>
<feature type="domain" description="TGS" evidence="2">
    <location>
        <begin position="412"/>
        <end position="473"/>
    </location>
</feature>
<dbReference type="PROSITE" id="PS51880">
    <property type="entry name" value="TGS"/>
    <property type="match status" value="1"/>
</dbReference>
<dbReference type="FunFam" id="1.10.3210.10:FF:000001">
    <property type="entry name" value="GTP pyrophosphokinase RelA"/>
    <property type="match status" value="1"/>
</dbReference>
<dbReference type="InterPro" id="IPR045600">
    <property type="entry name" value="RelA/SpoT_AH_RIS"/>
</dbReference>
<dbReference type="PANTHER" id="PTHR21262:SF31">
    <property type="entry name" value="GTP PYROPHOSPHOKINASE"/>
    <property type="match status" value="1"/>
</dbReference>
<dbReference type="InterPro" id="IPR045865">
    <property type="entry name" value="ACT-like_dom_sf"/>
</dbReference>
<sequence length="752" mass="86226">MQIVTSSSYNLNEEEEKKLILREYRALLRVLKARLKKGDKILLRHAFEIAVDAHKDMRRKSGEPYILHPLAVAKIVVEEIGLGVTSAICALLHDVVEDTELTLEDISREFGTSYAKIIDGLTKISNVVDLKANTTVQAENFRKILLTLAEDPRVILIKLADRLHNMRTLDSMSREKQLKISSETTYIYSPLAHRLGLYEIKSELEDLALKYTQPEIYNEITTGLKDTKRERTRYINEFIKPIKDELQQHGFKFDIYGRPKAIHSIWNKMRTKHVAFEEVYDLFAIRIILDSDQEHEKEECWKVYSIITNFYRPSTERLRDWISVPKGNGYEALHTTVMGPAGRWVEVQIRTKRMNEIAEKGLAAHWKYKEGSDQKQESKLDSWLQHLRDMLSSPETDTLDFLQNFKLDLFTEEIYIYTPKGDMRVLPKNATALDFAFDIHSELGARCIGAKVNYRLVPLSHVLKSGDQVEIITSSKQKPTEDWLSFVATAKAKSRIRYYLKEEKRKIGEDGKAILQRKLEHLKVPLSNNNINELIAYYKKPSQLDLFYAVAVGALDLKDLKDFTVHGDKLQQPVKEVKPELAKNVVSEEEIMKQKPAKGAELIIFGESSDKILYKLAQCCQPIPGDDVFGFITTGEGLKIHRTDCPNAAQLLANYGHRVVKTKWAKNKEISFLTGVRLTGLDDVGVIQKITNVISADLKMNMRSISIDTNNGVFEGTIMVYVHDREELDVLCERLENLEGINKVERLKTEVE</sequence>
<dbReference type="CDD" id="cd05399">
    <property type="entry name" value="NT_Rel-Spo_like"/>
    <property type="match status" value="1"/>
</dbReference>
<dbReference type="CDD" id="cd00077">
    <property type="entry name" value="HDc"/>
    <property type="match status" value="1"/>
</dbReference>
<name>A0A2W2BB91_9BACT</name>
<dbReference type="Pfam" id="PF02824">
    <property type="entry name" value="TGS"/>
    <property type="match status" value="1"/>
</dbReference>
<dbReference type="InterPro" id="IPR007685">
    <property type="entry name" value="RelA_SpoT"/>
</dbReference>
<dbReference type="Gene3D" id="3.30.70.260">
    <property type="match status" value="1"/>
</dbReference>
<dbReference type="OrthoDB" id="9805041at2"/>
<dbReference type="InterPro" id="IPR004095">
    <property type="entry name" value="TGS"/>
</dbReference>
<dbReference type="RefSeq" id="WP_111000922.1">
    <property type="nucleotide sequence ID" value="NZ_QKTW01000028.1"/>
</dbReference>
<dbReference type="SUPFAM" id="SSF55021">
    <property type="entry name" value="ACT-like"/>
    <property type="match status" value="1"/>
</dbReference>